<sequence>MSDEKSYTGSDDVKKIDSSSASTKEEATVGEAYDKEFERRTMRHVDWRIIPILALVYTFALIARTNLGAAHTAGMGADLHMLKGNRFSIVSCMYFVPYIILQLPGNLVLRYFGVRNWLTFTVVAWGAVQLAMGFVKSWGYLVLCRVLLGVFEASFFPSLLFIISTWYKRHEVHTRLAVFYLISVTTGGFSSILAYVFSLLKGKRGLAGWRWIFIIEGAITLFLAIITWLFIPTFPDQNTFLTAKQTELVLRRIDEDRGDAIPDPMTLEKVKKHLSDWTLWAYGIIFMCCAMPSYSQSFFLPIILRGMGWSQTAALLLSAPPYGPSVITTMIIAYFSDKHKHRSGYIVFCVLVCLVGVSLTAFAKQNEVRYFGAFLTNAGNSGAIPTVLAYASNNVVTHSKRSVQTALTVGLGGVGGIIATTVFRAQDAPKYIPGLIATIISQGIVLTLLAILTVHFLWSNKQMREGKRKEPLEGQPGFFYTL</sequence>
<dbReference type="InterPro" id="IPR036259">
    <property type="entry name" value="MFS_trans_sf"/>
</dbReference>
<feature type="transmembrane region" description="Helical" evidence="7">
    <location>
        <begin position="435"/>
        <end position="458"/>
    </location>
</feature>
<organism evidence="9 10">
    <name type="scientific">Agrocybe pediades</name>
    <dbReference type="NCBI Taxonomy" id="84607"/>
    <lineage>
        <taxon>Eukaryota</taxon>
        <taxon>Fungi</taxon>
        <taxon>Dikarya</taxon>
        <taxon>Basidiomycota</taxon>
        <taxon>Agaricomycotina</taxon>
        <taxon>Agaricomycetes</taxon>
        <taxon>Agaricomycetidae</taxon>
        <taxon>Agaricales</taxon>
        <taxon>Agaricineae</taxon>
        <taxon>Strophariaceae</taxon>
        <taxon>Agrocybe</taxon>
    </lineage>
</organism>
<gene>
    <name evidence="9" type="ORF">D9613_000869</name>
</gene>
<feature type="transmembrane region" description="Helical" evidence="7">
    <location>
        <begin position="140"/>
        <end position="164"/>
    </location>
</feature>
<evidence type="ECO:0000313" key="9">
    <source>
        <dbReference type="EMBL" id="KAF4621397.1"/>
    </source>
</evidence>
<feature type="transmembrane region" description="Helical" evidence="7">
    <location>
        <begin position="209"/>
        <end position="231"/>
    </location>
</feature>
<evidence type="ECO:0000256" key="6">
    <source>
        <dbReference type="SAM" id="MobiDB-lite"/>
    </source>
</evidence>
<dbReference type="Proteomes" id="UP000521872">
    <property type="component" value="Unassembled WGS sequence"/>
</dbReference>
<dbReference type="PANTHER" id="PTHR43791">
    <property type="entry name" value="PERMEASE-RELATED"/>
    <property type="match status" value="1"/>
</dbReference>
<dbReference type="GO" id="GO:0022857">
    <property type="term" value="F:transmembrane transporter activity"/>
    <property type="evidence" value="ECO:0007669"/>
    <property type="project" value="InterPro"/>
</dbReference>
<evidence type="ECO:0000256" key="4">
    <source>
        <dbReference type="ARBA" id="ARBA00022989"/>
    </source>
</evidence>
<evidence type="ECO:0000256" key="3">
    <source>
        <dbReference type="ARBA" id="ARBA00022692"/>
    </source>
</evidence>
<feature type="transmembrane region" description="Helical" evidence="7">
    <location>
        <begin position="403"/>
        <end position="423"/>
    </location>
</feature>
<feature type="transmembrane region" description="Helical" evidence="7">
    <location>
        <begin position="49"/>
        <end position="67"/>
    </location>
</feature>
<protein>
    <recommendedName>
        <fullName evidence="8">Major facilitator superfamily (MFS) profile domain-containing protein</fullName>
    </recommendedName>
</protein>
<evidence type="ECO:0000256" key="5">
    <source>
        <dbReference type="ARBA" id="ARBA00023136"/>
    </source>
</evidence>
<proteinExistence type="predicted"/>
<evidence type="ECO:0000313" key="10">
    <source>
        <dbReference type="Proteomes" id="UP000521872"/>
    </source>
</evidence>
<accession>A0A8H4R429</accession>
<dbReference type="FunFam" id="1.20.1250.20:FF:000013">
    <property type="entry name" value="MFS general substrate transporter"/>
    <property type="match status" value="1"/>
</dbReference>
<feature type="transmembrane region" description="Helical" evidence="7">
    <location>
        <begin position="314"/>
        <end position="336"/>
    </location>
</feature>
<dbReference type="PROSITE" id="PS50850">
    <property type="entry name" value="MFS"/>
    <property type="match status" value="1"/>
</dbReference>
<evidence type="ECO:0000256" key="1">
    <source>
        <dbReference type="ARBA" id="ARBA00004141"/>
    </source>
</evidence>
<evidence type="ECO:0000259" key="8">
    <source>
        <dbReference type="PROSITE" id="PS50850"/>
    </source>
</evidence>
<dbReference type="AlphaFoldDB" id="A0A8H4R429"/>
<dbReference type="EMBL" id="JAACJL010000015">
    <property type="protein sequence ID" value="KAF4621397.1"/>
    <property type="molecule type" value="Genomic_DNA"/>
</dbReference>
<keyword evidence="2" id="KW-0813">Transport</keyword>
<feature type="transmembrane region" description="Helical" evidence="7">
    <location>
        <begin position="116"/>
        <end position="134"/>
    </location>
</feature>
<dbReference type="InterPro" id="IPR020846">
    <property type="entry name" value="MFS_dom"/>
</dbReference>
<reference evidence="9 10" key="1">
    <citation type="submission" date="2019-12" db="EMBL/GenBank/DDBJ databases">
        <authorList>
            <person name="Floudas D."/>
            <person name="Bentzer J."/>
            <person name="Ahren D."/>
            <person name="Johansson T."/>
            <person name="Persson P."/>
            <person name="Tunlid A."/>
        </authorList>
    </citation>
    <scope>NUCLEOTIDE SEQUENCE [LARGE SCALE GENOMIC DNA]</scope>
    <source>
        <strain evidence="9 10">CBS 102.39</strain>
    </source>
</reference>
<evidence type="ECO:0000256" key="2">
    <source>
        <dbReference type="ARBA" id="ARBA00022448"/>
    </source>
</evidence>
<feature type="transmembrane region" description="Helical" evidence="7">
    <location>
        <begin position="343"/>
        <end position="363"/>
    </location>
</feature>
<feature type="transmembrane region" description="Helical" evidence="7">
    <location>
        <begin position="277"/>
        <end position="294"/>
    </location>
</feature>
<dbReference type="InterPro" id="IPR011701">
    <property type="entry name" value="MFS"/>
</dbReference>
<dbReference type="SUPFAM" id="SSF103473">
    <property type="entry name" value="MFS general substrate transporter"/>
    <property type="match status" value="1"/>
</dbReference>
<dbReference type="PANTHER" id="PTHR43791:SF3">
    <property type="entry name" value="MAJOR FACILITATOR SUPERFAMILY (MFS) PROFILE DOMAIN-CONTAINING PROTEIN"/>
    <property type="match status" value="1"/>
</dbReference>
<keyword evidence="10" id="KW-1185">Reference proteome</keyword>
<feature type="region of interest" description="Disordered" evidence="6">
    <location>
        <begin position="1"/>
        <end position="23"/>
    </location>
</feature>
<keyword evidence="4 7" id="KW-1133">Transmembrane helix</keyword>
<evidence type="ECO:0000256" key="7">
    <source>
        <dbReference type="SAM" id="Phobius"/>
    </source>
</evidence>
<feature type="transmembrane region" description="Helical" evidence="7">
    <location>
        <begin position="369"/>
        <end position="391"/>
    </location>
</feature>
<feature type="transmembrane region" description="Helical" evidence="7">
    <location>
        <begin position="176"/>
        <end position="197"/>
    </location>
</feature>
<dbReference type="Pfam" id="PF07690">
    <property type="entry name" value="MFS_1"/>
    <property type="match status" value="1"/>
</dbReference>
<feature type="transmembrane region" description="Helical" evidence="7">
    <location>
        <begin position="87"/>
        <end position="109"/>
    </location>
</feature>
<dbReference type="GO" id="GO:0016020">
    <property type="term" value="C:membrane"/>
    <property type="evidence" value="ECO:0007669"/>
    <property type="project" value="UniProtKB-SubCell"/>
</dbReference>
<feature type="domain" description="Major facilitator superfamily (MFS) profile" evidence="8">
    <location>
        <begin position="49"/>
        <end position="461"/>
    </location>
</feature>
<keyword evidence="3 7" id="KW-0812">Transmembrane</keyword>
<dbReference type="FunFam" id="1.20.1250.20:FF:000018">
    <property type="entry name" value="MFS transporter permease"/>
    <property type="match status" value="1"/>
</dbReference>
<comment type="caution">
    <text evidence="9">The sequence shown here is derived from an EMBL/GenBank/DDBJ whole genome shotgun (WGS) entry which is preliminary data.</text>
</comment>
<dbReference type="Gene3D" id="1.20.1250.20">
    <property type="entry name" value="MFS general substrate transporter like domains"/>
    <property type="match status" value="2"/>
</dbReference>
<keyword evidence="5 7" id="KW-0472">Membrane</keyword>
<name>A0A8H4R429_9AGAR</name>
<comment type="subcellular location">
    <subcellularLocation>
        <location evidence="1">Membrane</location>
        <topology evidence="1">Multi-pass membrane protein</topology>
    </subcellularLocation>
</comment>